<evidence type="ECO:0000313" key="2">
    <source>
        <dbReference type="Proteomes" id="UP000070383"/>
    </source>
</evidence>
<dbReference type="RefSeq" id="WP_060929222.1">
    <property type="nucleotide sequence ID" value="NZ_CAMPUE010000016.1"/>
</dbReference>
<evidence type="ECO:0008006" key="3">
    <source>
        <dbReference type="Google" id="ProtNLM"/>
    </source>
</evidence>
<evidence type="ECO:0000313" key="1">
    <source>
        <dbReference type="EMBL" id="KWZ78513.1"/>
    </source>
</evidence>
<dbReference type="OrthoDB" id="1691060at2"/>
<reference evidence="2" key="1">
    <citation type="submission" date="2016-01" db="EMBL/GenBank/DDBJ databases">
        <authorList>
            <person name="Mitreva M."/>
            <person name="Pepin K.H."/>
            <person name="Mihindukulasuriya K.A."/>
            <person name="Fulton R."/>
            <person name="Fronick C."/>
            <person name="O'Laughlin M."/>
            <person name="Miner T."/>
            <person name="Herter B."/>
            <person name="Rosa B.A."/>
            <person name="Cordes M."/>
            <person name="Tomlinson C."/>
            <person name="Wollam A."/>
            <person name="Palsikar V.B."/>
            <person name="Mardis E.R."/>
            <person name="Wilson R.K."/>
        </authorList>
    </citation>
    <scope>NUCLEOTIDE SEQUENCE [LARGE SCALE GENOMIC DNA]</scope>
    <source>
        <strain evidence="2">MJR8151</strain>
    </source>
</reference>
<dbReference type="Proteomes" id="UP000070383">
    <property type="component" value="Unassembled WGS sequence"/>
</dbReference>
<name>A0A133KG25_9FIRM</name>
<dbReference type="AlphaFoldDB" id="A0A133KG25"/>
<accession>A0A133KG25</accession>
<organism evidence="1 2">
    <name type="scientific">Anaerococcus tetradius</name>
    <dbReference type="NCBI Taxonomy" id="33036"/>
    <lineage>
        <taxon>Bacteria</taxon>
        <taxon>Bacillati</taxon>
        <taxon>Bacillota</taxon>
        <taxon>Tissierellia</taxon>
        <taxon>Tissierellales</taxon>
        <taxon>Peptoniphilaceae</taxon>
        <taxon>Anaerococcus</taxon>
    </lineage>
</organism>
<protein>
    <recommendedName>
        <fullName evidence="3">Aspartate 1-decarboxylase (Aspartate alpha-decarboxylase)</fullName>
    </recommendedName>
</protein>
<dbReference type="PATRIC" id="fig|33036.3.peg.712"/>
<dbReference type="STRING" id="33036.HMPREF3200_00716"/>
<gene>
    <name evidence="1" type="ORF">HMPREF3200_00716</name>
</gene>
<sequence>MKDFRTAREIDIKEAVLVVGNKVYARESYISVDTSKLKGYPPRLYYDKDEKYLGKMFDKEVFELEDIEDILIEYQDQCFSNHDLDDLREFLIKRREVFYKNLSEKE</sequence>
<proteinExistence type="predicted"/>
<comment type="caution">
    <text evidence="1">The sequence shown here is derived from an EMBL/GenBank/DDBJ whole genome shotgun (WGS) entry which is preliminary data.</text>
</comment>
<dbReference type="EMBL" id="LRPM01000024">
    <property type="protein sequence ID" value="KWZ78513.1"/>
    <property type="molecule type" value="Genomic_DNA"/>
</dbReference>
<keyword evidence="2" id="KW-1185">Reference proteome</keyword>